<dbReference type="GeneID" id="77924215"/>
<dbReference type="EMBL" id="MN484601">
    <property type="protein sequence ID" value="QGF20226.1"/>
    <property type="molecule type" value="Genomic_DNA"/>
</dbReference>
<keyword evidence="2" id="KW-1185">Reference proteome</keyword>
<organism evidence="1 2">
    <name type="scientific">Gordonia phage Sixama</name>
    <dbReference type="NCBI Taxonomy" id="2653271"/>
    <lineage>
        <taxon>Viruses</taxon>
        <taxon>Duplodnaviria</taxon>
        <taxon>Heunggongvirae</taxon>
        <taxon>Uroviricota</taxon>
        <taxon>Caudoviricetes</taxon>
        <taxon>Sixamavirus</taxon>
        <taxon>Sixamavirus sixama</taxon>
    </lineage>
</organism>
<dbReference type="RefSeq" id="YP_010648756.1">
    <property type="nucleotide sequence ID" value="NC_070762.1"/>
</dbReference>
<protein>
    <submittedName>
        <fullName evidence="1">Uncharacterized protein</fullName>
    </submittedName>
</protein>
<evidence type="ECO:0000313" key="1">
    <source>
        <dbReference type="EMBL" id="QGF20226.1"/>
    </source>
</evidence>
<dbReference type="KEGG" id="vg:77924215"/>
<reference evidence="1 2" key="1">
    <citation type="submission" date="2019-09" db="EMBL/GenBank/DDBJ databases">
        <authorList>
            <person name="Christie C.A."/>
            <person name="Diallo A.S."/>
            <person name="Dixon Z."/>
            <person name="McIntosh P.M."/>
            <person name="Murthy K.H."/>
            <person name="Rosen M.G."/>
            <person name="Simpson L.M."/>
            <person name="Koustas K."/>
            <person name="Fogarty M.P."/>
            <person name="Molloy S.D."/>
            <person name="Garlena R.A."/>
            <person name="Russell D.A."/>
            <person name="Pope W.H."/>
            <person name="Jacobs-Sera D."/>
            <person name="Hatfull G.F."/>
        </authorList>
    </citation>
    <scope>NUCLEOTIDE SEQUENCE [LARGE SCALE GENOMIC DNA]</scope>
</reference>
<sequence>MSTTTNPAKEKMDRVTQAVIDNGWKRGGSIFNMNEDGCLRKRWTKSTGKTESILYFGIDVTTAEIVDFRGIIGNREQPVGEPSVENAIAFIQDNY</sequence>
<evidence type="ECO:0000313" key="2">
    <source>
        <dbReference type="Proteomes" id="UP000400849"/>
    </source>
</evidence>
<gene>
    <name evidence="1" type="primary">47</name>
    <name evidence="1" type="ORF">SEA_SIXAMA_47</name>
</gene>
<dbReference type="Proteomes" id="UP000400849">
    <property type="component" value="Segment"/>
</dbReference>
<name>A0A5Q2F7V4_9CAUD</name>
<accession>A0A5Q2F7V4</accession>
<proteinExistence type="predicted"/>